<feature type="region of interest" description="Disordered" evidence="4">
    <location>
        <begin position="233"/>
        <end position="297"/>
    </location>
</feature>
<dbReference type="Pfam" id="PF05276">
    <property type="entry name" value="SH3BP5"/>
    <property type="match status" value="1"/>
</dbReference>
<feature type="coiled-coil region" evidence="3">
    <location>
        <begin position="185"/>
        <end position="212"/>
    </location>
</feature>
<feature type="coiled-coil region" evidence="3">
    <location>
        <begin position="24"/>
        <end position="51"/>
    </location>
</feature>
<feature type="compositionally biased region" description="Polar residues" evidence="4">
    <location>
        <begin position="274"/>
        <end position="288"/>
    </location>
</feature>
<proteinExistence type="inferred from homology"/>
<comment type="similarity">
    <text evidence="1">Belongs to the SH3BP5 family.</text>
</comment>
<protein>
    <submittedName>
        <fullName evidence="5">Uncharacterized protein</fullName>
    </submittedName>
</protein>
<dbReference type="WBParaSite" id="MCU_007998-RA">
    <property type="protein sequence ID" value="MCU_007998-RA"/>
    <property type="gene ID" value="MCU_007998"/>
</dbReference>
<reference evidence="5" key="1">
    <citation type="submission" date="2019-11" db="UniProtKB">
        <authorList>
            <consortium name="WormBaseParasite"/>
        </authorList>
    </citation>
    <scope>IDENTIFICATION</scope>
</reference>
<dbReference type="InterPro" id="IPR007940">
    <property type="entry name" value="SH3BP5"/>
</dbReference>
<organism evidence="5">
    <name type="scientific">Mesocestoides corti</name>
    <name type="common">Flatworm</name>
    <dbReference type="NCBI Taxonomy" id="53468"/>
    <lineage>
        <taxon>Eukaryota</taxon>
        <taxon>Metazoa</taxon>
        <taxon>Spiralia</taxon>
        <taxon>Lophotrochozoa</taxon>
        <taxon>Platyhelminthes</taxon>
        <taxon>Cestoda</taxon>
        <taxon>Eucestoda</taxon>
        <taxon>Cyclophyllidea</taxon>
        <taxon>Mesocestoididae</taxon>
        <taxon>Mesocestoides</taxon>
    </lineage>
</organism>
<dbReference type="Gene3D" id="1.10.287.2610">
    <property type="match status" value="1"/>
</dbReference>
<dbReference type="PANTHER" id="PTHR19423:SF1">
    <property type="entry name" value="SH3 DOMAIN-BINDING PROTEIN 5"/>
    <property type="match status" value="1"/>
</dbReference>
<evidence type="ECO:0000256" key="4">
    <source>
        <dbReference type="SAM" id="MobiDB-lite"/>
    </source>
</evidence>
<feature type="region of interest" description="Disordered" evidence="4">
    <location>
        <begin position="338"/>
        <end position="381"/>
    </location>
</feature>
<name>A0A5K3FFR1_MESCO</name>
<evidence type="ECO:0000256" key="3">
    <source>
        <dbReference type="SAM" id="Coils"/>
    </source>
</evidence>
<accession>A0A5K3FFR1</accession>
<evidence type="ECO:0000313" key="5">
    <source>
        <dbReference type="WBParaSite" id="MCU_007998-RA"/>
    </source>
</evidence>
<evidence type="ECO:0000256" key="1">
    <source>
        <dbReference type="ARBA" id="ARBA00007796"/>
    </source>
</evidence>
<dbReference type="GO" id="GO:0005737">
    <property type="term" value="C:cytoplasm"/>
    <property type="evidence" value="ECO:0007669"/>
    <property type="project" value="TreeGrafter"/>
</dbReference>
<dbReference type="GO" id="GO:0035556">
    <property type="term" value="P:intracellular signal transduction"/>
    <property type="evidence" value="ECO:0007669"/>
    <property type="project" value="InterPro"/>
</dbReference>
<evidence type="ECO:0000256" key="2">
    <source>
        <dbReference type="ARBA" id="ARBA00023054"/>
    </source>
</evidence>
<dbReference type="AlphaFoldDB" id="A0A5K3FFR1"/>
<dbReference type="GO" id="GO:0004860">
    <property type="term" value="F:protein kinase inhibitor activity"/>
    <property type="evidence" value="ECO:0007669"/>
    <property type="project" value="TreeGrafter"/>
</dbReference>
<dbReference type="PANTHER" id="PTHR19423">
    <property type="entry name" value="SH3 DOMAIN-BINDING PROTEIN 5"/>
    <property type="match status" value="1"/>
</dbReference>
<keyword evidence="2 3" id="KW-0175">Coiled coil</keyword>
<sequence length="381" mass="42457">MNDSDSDIVPAAITDDVQARLNTLNHASTLINQLEVNLDNARRDYQTLLTEATQTLASYCKKLKPSIEKARPYFDLLKTRKQLLQDLQLNSQDYRAAQSEHDDAASILDCFNANVARFGESDESDLDEVNKAVEKVNITKTKLKGLQQKHECLLSQCTSVDDNLRSYRSRFGTAIRRSQPYFDSKAFYNQRMEDAKRRIDKLTEGLKTNKRLYTQTMRSLEAISNRIHESRRLGQWLNSPPPHPPRSASRSLGVGAEGSTTTTAEFGEGCPSLSLPSSPRHTPSGQADTDTEEEGGSSVFDQRFATSEGVSKLDQQPLIDGLLMALRSCSRIPVSENFSASEFDPPNALNQTDPPLLQNGANYQQFPPIASASRHSRSRSL</sequence>
<feature type="compositionally biased region" description="Polar residues" evidence="4">
    <location>
        <begin position="348"/>
        <end position="365"/>
    </location>
</feature>